<evidence type="ECO:0000313" key="8">
    <source>
        <dbReference type="EMBL" id="NYF90146.1"/>
    </source>
</evidence>
<proteinExistence type="inferred from homology"/>
<name>A0A852VKT2_9BACT</name>
<sequence length="252" mass="27431">MEFSGTGALMLCICLFGTLLYSNASPLTRFALSRPENAAIMGMGVAGTTLLVVRSPFGRRSGAHYNPAITLTYLWLGRIHRWDAVSYVAAQFSGALCGVFIARQILGISLSSDPVHYVVTVPGSYGREAAFTSEFLLSALLMGVVLFATNHRTLARFSPLLVAAVTVFYFAICSSISGFSVNPARTFSSALFASIWWGIWIYFIAPCLGMLAAAGAYIRAFGPSRVYCAKVFHDLHSTCPFPCRFAHLEHER</sequence>
<keyword evidence="5 7" id="KW-0472">Membrane</keyword>
<dbReference type="Proteomes" id="UP000564385">
    <property type="component" value="Unassembled WGS sequence"/>
</dbReference>
<dbReference type="PRINTS" id="PR00783">
    <property type="entry name" value="MINTRINSICP"/>
</dbReference>
<organism evidence="8 9">
    <name type="scientific">Tunturiibacter lichenicola</name>
    <dbReference type="NCBI Taxonomy" id="2051959"/>
    <lineage>
        <taxon>Bacteria</taxon>
        <taxon>Pseudomonadati</taxon>
        <taxon>Acidobacteriota</taxon>
        <taxon>Terriglobia</taxon>
        <taxon>Terriglobales</taxon>
        <taxon>Acidobacteriaceae</taxon>
        <taxon>Tunturiibacter</taxon>
    </lineage>
</organism>
<keyword evidence="2 6" id="KW-0813">Transport</keyword>
<evidence type="ECO:0000256" key="6">
    <source>
        <dbReference type="RuleBase" id="RU000477"/>
    </source>
</evidence>
<evidence type="ECO:0000256" key="1">
    <source>
        <dbReference type="ARBA" id="ARBA00004141"/>
    </source>
</evidence>
<dbReference type="SUPFAM" id="SSF81338">
    <property type="entry name" value="Aquaporin-like"/>
    <property type="match status" value="1"/>
</dbReference>
<dbReference type="InterPro" id="IPR000425">
    <property type="entry name" value="MIP"/>
</dbReference>
<dbReference type="PANTHER" id="PTHR45724">
    <property type="entry name" value="AQUAPORIN NIP2-1"/>
    <property type="match status" value="1"/>
</dbReference>
<dbReference type="AlphaFoldDB" id="A0A852VKT2"/>
<dbReference type="InterPro" id="IPR022357">
    <property type="entry name" value="MIP_CS"/>
</dbReference>
<comment type="caution">
    <text evidence="8">The sequence shown here is derived from an EMBL/GenBank/DDBJ whole genome shotgun (WGS) entry which is preliminary data.</text>
</comment>
<evidence type="ECO:0000256" key="5">
    <source>
        <dbReference type="ARBA" id="ARBA00023136"/>
    </source>
</evidence>
<feature type="transmembrane region" description="Helical" evidence="7">
    <location>
        <begin position="160"/>
        <end position="179"/>
    </location>
</feature>
<dbReference type="EMBL" id="JACCCU010000001">
    <property type="protein sequence ID" value="NYF90146.1"/>
    <property type="molecule type" value="Genomic_DNA"/>
</dbReference>
<dbReference type="InterPro" id="IPR034294">
    <property type="entry name" value="Aquaporin_transptr"/>
</dbReference>
<evidence type="ECO:0000256" key="7">
    <source>
        <dbReference type="SAM" id="Phobius"/>
    </source>
</evidence>
<reference evidence="8 9" key="1">
    <citation type="submission" date="2020-07" db="EMBL/GenBank/DDBJ databases">
        <title>Genomic Encyclopedia of Type Strains, Phase IV (KMG-V): Genome sequencing to study the core and pangenomes of soil and plant-associated prokaryotes.</title>
        <authorList>
            <person name="Whitman W."/>
        </authorList>
    </citation>
    <scope>NUCLEOTIDE SEQUENCE [LARGE SCALE GENOMIC DNA]</scope>
    <source>
        <strain evidence="8 9">M8UP22</strain>
    </source>
</reference>
<feature type="transmembrane region" description="Helical" evidence="7">
    <location>
        <begin position="40"/>
        <end position="57"/>
    </location>
</feature>
<keyword evidence="3 6" id="KW-0812">Transmembrane</keyword>
<evidence type="ECO:0000313" key="9">
    <source>
        <dbReference type="Proteomes" id="UP000564385"/>
    </source>
</evidence>
<feature type="transmembrane region" description="Helical" evidence="7">
    <location>
        <begin position="84"/>
        <end position="109"/>
    </location>
</feature>
<keyword evidence="4 7" id="KW-1133">Transmembrane helix</keyword>
<evidence type="ECO:0000256" key="3">
    <source>
        <dbReference type="ARBA" id="ARBA00022692"/>
    </source>
</evidence>
<evidence type="ECO:0000256" key="4">
    <source>
        <dbReference type="ARBA" id="ARBA00022989"/>
    </source>
</evidence>
<dbReference type="PANTHER" id="PTHR45724:SF13">
    <property type="entry name" value="AQUAPORIN NIP1-1-RELATED"/>
    <property type="match status" value="1"/>
</dbReference>
<gene>
    <name evidence="8" type="ORF">HDF08_002213</name>
</gene>
<dbReference type="Gene3D" id="1.20.1080.10">
    <property type="entry name" value="Glycerol uptake facilitator protein"/>
    <property type="match status" value="1"/>
</dbReference>
<dbReference type="GO" id="GO:0016020">
    <property type="term" value="C:membrane"/>
    <property type="evidence" value="ECO:0007669"/>
    <property type="project" value="UniProtKB-SubCell"/>
</dbReference>
<feature type="transmembrane region" description="Helical" evidence="7">
    <location>
        <begin position="129"/>
        <end position="148"/>
    </location>
</feature>
<accession>A0A852VKT2</accession>
<evidence type="ECO:0000256" key="2">
    <source>
        <dbReference type="ARBA" id="ARBA00022448"/>
    </source>
</evidence>
<comment type="subcellular location">
    <subcellularLocation>
        <location evidence="1">Membrane</location>
        <topology evidence="1">Multi-pass membrane protein</topology>
    </subcellularLocation>
</comment>
<protein>
    <submittedName>
        <fullName evidence="8">Aquaporin Z</fullName>
    </submittedName>
</protein>
<dbReference type="GO" id="GO:0015267">
    <property type="term" value="F:channel activity"/>
    <property type="evidence" value="ECO:0007669"/>
    <property type="project" value="InterPro"/>
</dbReference>
<comment type="similarity">
    <text evidence="6">Belongs to the MIP/aquaporin (TC 1.A.8) family.</text>
</comment>
<dbReference type="Pfam" id="PF00230">
    <property type="entry name" value="MIP"/>
    <property type="match status" value="1"/>
</dbReference>
<dbReference type="PROSITE" id="PS00221">
    <property type="entry name" value="MIP"/>
    <property type="match status" value="1"/>
</dbReference>
<dbReference type="InterPro" id="IPR023271">
    <property type="entry name" value="Aquaporin-like"/>
</dbReference>
<feature type="transmembrane region" description="Helical" evidence="7">
    <location>
        <begin position="199"/>
        <end position="218"/>
    </location>
</feature>